<dbReference type="InterPro" id="IPR004045">
    <property type="entry name" value="Glutathione_S-Trfase_N"/>
</dbReference>
<accession>A0A8H3ICD2</accession>
<dbReference type="SUPFAM" id="SSF47616">
    <property type="entry name" value="GST C-terminal domain-like"/>
    <property type="match status" value="1"/>
</dbReference>
<feature type="domain" description="GST C-terminal" evidence="2">
    <location>
        <begin position="112"/>
        <end position="254"/>
    </location>
</feature>
<organism evidence="3 4">
    <name type="scientific">Heterodermia speciosa</name>
    <dbReference type="NCBI Taxonomy" id="116794"/>
    <lineage>
        <taxon>Eukaryota</taxon>
        <taxon>Fungi</taxon>
        <taxon>Dikarya</taxon>
        <taxon>Ascomycota</taxon>
        <taxon>Pezizomycotina</taxon>
        <taxon>Lecanoromycetes</taxon>
        <taxon>OSLEUM clade</taxon>
        <taxon>Lecanoromycetidae</taxon>
        <taxon>Caliciales</taxon>
        <taxon>Physciaceae</taxon>
        <taxon>Heterodermia</taxon>
    </lineage>
</organism>
<dbReference type="FunFam" id="1.20.1050.10:FF:000051">
    <property type="entry name" value="Glutathione S-transferase"/>
    <property type="match status" value="1"/>
</dbReference>
<dbReference type="EMBL" id="CAJPDS010000032">
    <property type="protein sequence ID" value="CAF9922882.1"/>
    <property type="molecule type" value="Genomic_DNA"/>
</dbReference>
<dbReference type="Pfam" id="PF14497">
    <property type="entry name" value="GST_C_3"/>
    <property type="match status" value="1"/>
</dbReference>
<dbReference type="Gene3D" id="3.40.30.10">
    <property type="entry name" value="Glutaredoxin"/>
    <property type="match status" value="1"/>
</dbReference>
<sequence>MSARESKRLKTSPSSDEPFELLYWPGIPGRGEPIRLCFEETGTPYKDVANEANDGIKAVTSPIDPDNIGEGANVPPFAPPMLRRGDLLISQLPNILLYLGPKLGLVPNEEEDPNGIYFVNQLALTALDGLSNEPHDVHHPIAVGAYYEEQKEEAKKKAANYIENRLPKFIGYFERVLKSEASSGGEWLYGGKLSYADLVLFHTVDGVSFALPKAIAKMKESGKYNGVFALVERVRCRENIGKYLKGDRRQKYSLGIYRKLSSSDLDHS</sequence>
<keyword evidence="4" id="KW-1185">Reference proteome</keyword>
<dbReference type="Proteomes" id="UP000664521">
    <property type="component" value="Unassembled WGS sequence"/>
</dbReference>
<dbReference type="PANTHER" id="PTHR11571:SF263">
    <property type="entry name" value="GLUTATHIONE S-TRANSFERASE"/>
    <property type="match status" value="1"/>
</dbReference>
<evidence type="ECO:0000259" key="1">
    <source>
        <dbReference type="PROSITE" id="PS50404"/>
    </source>
</evidence>
<comment type="caution">
    <text evidence="3">The sequence shown here is derived from an EMBL/GenBank/DDBJ whole genome shotgun (WGS) entry which is preliminary data.</text>
</comment>
<dbReference type="GO" id="GO:0006749">
    <property type="term" value="P:glutathione metabolic process"/>
    <property type="evidence" value="ECO:0007669"/>
    <property type="project" value="TreeGrafter"/>
</dbReference>
<reference evidence="3" key="1">
    <citation type="submission" date="2021-03" db="EMBL/GenBank/DDBJ databases">
        <authorList>
            <person name="Tagirdzhanova G."/>
        </authorList>
    </citation>
    <scope>NUCLEOTIDE SEQUENCE</scope>
</reference>
<name>A0A8H3ICD2_9LECA</name>
<evidence type="ECO:0008006" key="5">
    <source>
        <dbReference type="Google" id="ProtNLM"/>
    </source>
</evidence>
<dbReference type="AlphaFoldDB" id="A0A8H3ICD2"/>
<protein>
    <recommendedName>
        <fullName evidence="5">Glutathione S-transferase</fullName>
    </recommendedName>
</protein>
<dbReference type="PROSITE" id="PS50404">
    <property type="entry name" value="GST_NTER"/>
    <property type="match status" value="1"/>
</dbReference>
<dbReference type="InterPro" id="IPR004046">
    <property type="entry name" value="GST_C"/>
</dbReference>
<dbReference type="InterPro" id="IPR036249">
    <property type="entry name" value="Thioredoxin-like_sf"/>
</dbReference>
<dbReference type="CDD" id="cd03192">
    <property type="entry name" value="GST_C_Sigma_like"/>
    <property type="match status" value="1"/>
</dbReference>
<gene>
    <name evidence="3" type="ORF">HETSPECPRED_005171</name>
</gene>
<feature type="domain" description="GST N-terminal" evidence="1">
    <location>
        <begin position="18"/>
        <end position="107"/>
    </location>
</feature>
<evidence type="ECO:0000259" key="2">
    <source>
        <dbReference type="PROSITE" id="PS50405"/>
    </source>
</evidence>
<evidence type="ECO:0000313" key="3">
    <source>
        <dbReference type="EMBL" id="CAF9922882.1"/>
    </source>
</evidence>
<dbReference type="GO" id="GO:0004364">
    <property type="term" value="F:glutathione transferase activity"/>
    <property type="evidence" value="ECO:0007669"/>
    <property type="project" value="TreeGrafter"/>
</dbReference>
<dbReference type="PROSITE" id="PS50405">
    <property type="entry name" value="GST_CTER"/>
    <property type="match status" value="1"/>
</dbReference>
<dbReference type="InterPro" id="IPR010987">
    <property type="entry name" value="Glutathione-S-Trfase_C-like"/>
</dbReference>
<dbReference type="SUPFAM" id="SSF52833">
    <property type="entry name" value="Thioredoxin-like"/>
    <property type="match status" value="1"/>
</dbReference>
<dbReference type="PANTHER" id="PTHR11571">
    <property type="entry name" value="GLUTATHIONE S-TRANSFERASE"/>
    <property type="match status" value="1"/>
</dbReference>
<dbReference type="InterPro" id="IPR050213">
    <property type="entry name" value="GST_superfamily"/>
</dbReference>
<dbReference type="OrthoDB" id="414243at2759"/>
<proteinExistence type="predicted"/>
<dbReference type="Gene3D" id="1.20.1050.10">
    <property type="match status" value="1"/>
</dbReference>
<evidence type="ECO:0000313" key="4">
    <source>
        <dbReference type="Proteomes" id="UP000664521"/>
    </source>
</evidence>
<dbReference type="InterPro" id="IPR036282">
    <property type="entry name" value="Glutathione-S-Trfase_C_sf"/>
</dbReference>